<evidence type="ECO:0000313" key="2">
    <source>
        <dbReference type="Proteomes" id="UP000618460"/>
    </source>
</evidence>
<evidence type="ECO:0008006" key="3">
    <source>
        <dbReference type="Google" id="ProtNLM"/>
    </source>
</evidence>
<dbReference type="OrthoDB" id="5241360at2"/>
<gene>
    <name evidence="1" type="primary">yocB</name>
    <name evidence="1" type="ORF">GCM10011351_22460</name>
</gene>
<dbReference type="AlphaFoldDB" id="A0A917WX17"/>
<reference evidence="1" key="2">
    <citation type="submission" date="2020-09" db="EMBL/GenBank/DDBJ databases">
        <authorList>
            <person name="Sun Q."/>
            <person name="Zhou Y."/>
        </authorList>
    </citation>
    <scope>NUCLEOTIDE SEQUENCE</scope>
    <source>
        <strain evidence="1">CGMCC 1.6333</strain>
    </source>
</reference>
<dbReference type="Proteomes" id="UP000618460">
    <property type="component" value="Unassembled WGS sequence"/>
</dbReference>
<sequence length="267" mass="31194">MQLEENRKDLQKLRLEKPESVLTMYLNTDPSDPDQQGGEWKIQLKNSLSSFENYLKQSDEKEELKKFKKVREKVENFMKENQKNLKKSVIIFASSDESIWFAEILQMRVETIVYWQETPVLEQLDKLYEAFPKVGIVLVQQNQVKTIEAELGAILETKHYELDIDTEDWRQFAGPPSAEAGIGRSGKKVQTDQFDKRFEANQKRWYKSLAPSLDKLAKDHQWQKIYLAGEKGEADDLASYMQKEIDSISHQNILEHDEHEVIEKVIG</sequence>
<evidence type="ECO:0000313" key="1">
    <source>
        <dbReference type="EMBL" id="GGM35953.1"/>
    </source>
</evidence>
<proteinExistence type="predicted"/>
<dbReference type="RefSeq" id="WP_117155820.1">
    <property type="nucleotide sequence ID" value="NZ_BMLG01000013.1"/>
</dbReference>
<dbReference type="InterPro" id="IPR040983">
    <property type="entry name" value="Bact_RF_family5"/>
</dbReference>
<reference evidence="1" key="1">
    <citation type="journal article" date="2014" name="Int. J. Syst. Evol. Microbiol.">
        <title>Complete genome sequence of Corynebacterium casei LMG S-19264T (=DSM 44701T), isolated from a smear-ripened cheese.</title>
        <authorList>
            <consortium name="US DOE Joint Genome Institute (JGI-PGF)"/>
            <person name="Walter F."/>
            <person name="Albersmeier A."/>
            <person name="Kalinowski J."/>
            <person name="Ruckert C."/>
        </authorList>
    </citation>
    <scope>NUCLEOTIDE SEQUENCE</scope>
    <source>
        <strain evidence="1">CGMCC 1.6333</strain>
    </source>
</reference>
<accession>A0A917WX17</accession>
<organism evidence="1 2">
    <name type="scientific">Paraliobacillus quinghaiensis</name>
    <dbReference type="NCBI Taxonomy" id="470815"/>
    <lineage>
        <taxon>Bacteria</taxon>
        <taxon>Bacillati</taxon>
        <taxon>Bacillota</taxon>
        <taxon>Bacilli</taxon>
        <taxon>Bacillales</taxon>
        <taxon>Bacillaceae</taxon>
        <taxon>Paraliobacillus</taxon>
    </lineage>
</organism>
<name>A0A917WX17_9BACI</name>
<protein>
    <recommendedName>
        <fullName evidence="3">Protein required for attachment to host cells</fullName>
    </recommendedName>
</protein>
<comment type="caution">
    <text evidence="1">The sequence shown here is derived from an EMBL/GenBank/DDBJ whole genome shotgun (WGS) entry which is preliminary data.</text>
</comment>
<keyword evidence="2" id="KW-1185">Reference proteome</keyword>
<dbReference type="EMBL" id="BMLG01000013">
    <property type="protein sequence ID" value="GGM35953.1"/>
    <property type="molecule type" value="Genomic_DNA"/>
</dbReference>
<dbReference type="Pfam" id="PF18846">
    <property type="entry name" value="baeRF_family5"/>
    <property type="match status" value="1"/>
</dbReference>